<dbReference type="Pfam" id="PF21303">
    <property type="entry name" value="TetR_C_39"/>
    <property type="match status" value="1"/>
</dbReference>
<dbReference type="PANTHER" id="PTHR30055:SF234">
    <property type="entry name" value="HTH-TYPE TRANSCRIPTIONAL REGULATOR BETI"/>
    <property type="match status" value="1"/>
</dbReference>
<dbReference type="SUPFAM" id="SSF46689">
    <property type="entry name" value="Homeodomain-like"/>
    <property type="match status" value="1"/>
</dbReference>
<dbReference type="InterPro" id="IPR050109">
    <property type="entry name" value="HTH-type_TetR-like_transc_reg"/>
</dbReference>
<dbReference type="InterPro" id="IPR001647">
    <property type="entry name" value="HTH_TetR"/>
</dbReference>
<feature type="domain" description="HTH tetR-type" evidence="5">
    <location>
        <begin position="9"/>
        <end position="69"/>
    </location>
</feature>
<evidence type="ECO:0000256" key="3">
    <source>
        <dbReference type="ARBA" id="ARBA00023163"/>
    </source>
</evidence>
<dbReference type="PRINTS" id="PR00455">
    <property type="entry name" value="HTHTETR"/>
</dbReference>
<gene>
    <name evidence="6" type="ORF">MKI86_05880</name>
</gene>
<organism evidence="6 7">
    <name type="scientific">Shinella sedimenti</name>
    <dbReference type="NCBI Taxonomy" id="2919913"/>
    <lineage>
        <taxon>Bacteria</taxon>
        <taxon>Pseudomonadati</taxon>
        <taxon>Pseudomonadota</taxon>
        <taxon>Alphaproteobacteria</taxon>
        <taxon>Hyphomicrobiales</taxon>
        <taxon>Rhizobiaceae</taxon>
        <taxon>Shinella</taxon>
    </lineage>
</organism>
<evidence type="ECO:0000313" key="7">
    <source>
        <dbReference type="Proteomes" id="UP001201844"/>
    </source>
</evidence>
<dbReference type="InterPro" id="IPR023772">
    <property type="entry name" value="DNA-bd_HTH_TetR-type_CS"/>
</dbReference>
<keyword evidence="2 4" id="KW-0238">DNA-binding</keyword>
<name>A0ABT0CJ74_9HYPH</name>
<dbReference type="PROSITE" id="PS50977">
    <property type="entry name" value="HTH_TETR_2"/>
    <property type="match status" value="1"/>
</dbReference>
<feature type="DNA-binding region" description="H-T-H motif" evidence="4">
    <location>
        <begin position="32"/>
        <end position="51"/>
    </location>
</feature>
<dbReference type="PANTHER" id="PTHR30055">
    <property type="entry name" value="HTH-TYPE TRANSCRIPTIONAL REGULATOR RUTR"/>
    <property type="match status" value="1"/>
</dbReference>
<dbReference type="Gene3D" id="1.10.357.10">
    <property type="entry name" value="Tetracycline Repressor, domain 2"/>
    <property type="match status" value="1"/>
</dbReference>
<keyword evidence="1" id="KW-0805">Transcription regulation</keyword>
<proteinExistence type="predicted"/>
<evidence type="ECO:0000256" key="2">
    <source>
        <dbReference type="ARBA" id="ARBA00023125"/>
    </source>
</evidence>
<protein>
    <submittedName>
        <fullName evidence="6">TetR/AcrR family transcriptional regulator</fullName>
    </submittedName>
</protein>
<keyword evidence="7" id="KW-1185">Reference proteome</keyword>
<dbReference type="InterPro" id="IPR049149">
    <property type="entry name" value="TetR/AcrR_C"/>
</dbReference>
<reference evidence="6 7" key="1">
    <citation type="submission" date="2022-02" db="EMBL/GenBank/DDBJ databases">
        <title>Shinella B3.7 sp. nov., isolated from Sediment (Zhairuo Island).</title>
        <authorList>
            <person name="Chen G."/>
        </authorList>
    </citation>
    <scope>NUCLEOTIDE SEQUENCE [LARGE SCALE GENOMIC DNA]</scope>
    <source>
        <strain evidence="6 7">B3.7</strain>
    </source>
</reference>
<dbReference type="InterPro" id="IPR009057">
    <property type="entry name" value="Homeodomain-like_sf"/>
</dbReference>
<evidence type="ECO:0000259" key="5">
    <source>
        <dbReference type="PROSITE" id="PS50977"/>
    </source>
</evidence>
<dbReference type="Pfam" id="PF00440">
    <property type="entry name" value="TetR_N"/>
    <property type="match status" value="1"/>
</dbReference>
<dbReference type="PROSITE" id="PS01081">
    <property type="entry name" value="HTH_TETR_1"/>
    <property type="match status" value="1"/>
</dbReference>
<accession>A0ABT0CJ74</accession>
<evidence type="ECO:0000313" key="6">
    <source>
        <dbReference type="EMBL" id="MCJ8148658.1"/>
    </source>
</evidence>
<evidence type="ECO:0000256" key="1">
    <source>
        <dbReference type="ARBA" id="ARBA00023015"/>
    </source>
</evidence>
<evidence type="ECO:0000256" key="4">
    <source>
        <dbReference type="PROSITE-ProRule" id="PRU00335"/>
    </source>
</evidence>
<comment type="caution">
    <text evidence="6">The sequence shown here is derived from an EMBL/GenBank/DDBJ whole genome shotgun (WGS) entry which is preliminary data.</text>
</comment>
<keyword evidence="3" id="KW-0804">Transcription</keyword>
<sequence length="215" mass="23311">MSPRRVADPDRASEIVASAARLFREKGVKAVSIDDIVQDVGIAKGTFYLYFKSKDGLLEKLAEALVQQMVLAVEEAGRKEGAAIDRFVAAVLAMQSIDRSQHYLADALNHPENSALHDLANMALVREVAPVLAVIVEQGKQDGAFDVEDARSTLEFLLAGQAALLGGGRFNWSPEEHAARLRATFVIIERSLGIQPGKLVERFTALGIGRHEPPA</sequence>
<dbReference type="RefSeq" id="WP_241598577.1">
    <property type="nucleotide sequence ID" value="NZ_JAKVIN010000002.1"/>
</dbReference>
<dbReference type="EMBL" id="JAKVIN010000002">
    <property type="protein sequence ID" value="MCJ8148658.1"/>
    <property type="molecule type" value="Genomic_DNA"/>
</dbReference>
<dbReference type="Proteomes" id="UP001201844">
    <property type="component" value="Unassembled WGS sequence"/>
</dbReference>